<proteinExistence type="predicted"/>
<keyword evidence="3" id="KW-1185">Reference proteome</keyword>
<sequence length="133" mass="15651">MKKIVLFLLVSLAVSCSGIEPKDIELLNGYWEIHKVEIPSGEKKEYKVNESVDYFEIADLKGFRKKLVPQMDGTFLTNEVQENITVEFKDDKVILHYKTNYASWDEEMISLTDKELVVKNQQDIKYFYTKKQF</sequence>
<reference evidence="2 3" key="1">
    <citation type="submission" date="2018-05" db="EMBL/GenBank/DDBJ databases">
        <title>Flavobacterium sp. MEBiC07310.</title>
        <authorList>
            <person name="Baek K."/>
        </authorList>
    </citation>
    <scope>NUCLEOTIDE SEQUENCE [LARGE SCALE GENOMIC DNA]</scope>
    <source>
        <strain evidence="2 3">MEBiC07310</strain>
    </source>
</reference>
<dbReference type="Proteomes" id="UP000245429">
    <property type="component" value="Chromosome"/>
</dbReference>
<name>A0A2U8QYU2_9FLAO</name>
<evidence type="ECO:0000313" key="3">
    <source>
        <dbReference type="Proteomes" id="UP000245429"/>
    </source>
</evidence>
<dbReference type="Pfam" id="PF13648">
    <property type="entry name" value="Lipocalin_4"/>
    <property type="match status" value="1"/>
</dbReference>
<feature type="domain" description="Lipocalin-like" evidence="1">
    <location>
        <begin position="27"/>
        <end position="118"/>
    </location>
</feature>
<dbReference type="EMBL" id="CP029463">
    <property type="protein sequence ID" value="AWM15333.1"/>
    <property type="molecule type" value="Genomic_DNA"/>
</dbReference>
<organism evidence="2 3">
    <name type="scientific">Flavobacterium sediminis</name>
    <dbReference type="NCBI Taxonomy" id="2201181"/>
    <lineage>
        <taxon>Bacteria</taxon>
        <taxon>Pseudomonadati</taxon>
        <taxon>Bacteroidota</taxon>
        <taxon>Flavobacteriia</taxon>
        <taxon>Flavobacteriales</taxon>
        <taxon>Flavobacteriaceae</taxon>
        <taxon>Flavobacterium</taxon>
    </lineage>
</organism>
<dbReference type="PROSITE" id="PS51257">
    <property type="entry name" value="PROKAR_LIPOPROTEIN"/>
    <property type="match status" value="1"/>
</dbReference>
<dbReference type="AlphaFoldDB" id="A0A2U8QYU2"/>
<dbReference type="InterPro" id="IPR024311">
    <property type="entry name" value="Lipocalin-like"/>
</dbReference>
<evidence type="ECO:0000313" key="2">
    <source>
        <dbReference type="EMBL" id="AWM15333.1"/>
    </source>
</evidence>
<accession>A0A2U8QYU2</accession>
<protein>
    <recommendedName>
        <fullName evidence="1">Lipocalin-like domain-containing protein</fullName>
    </recommendedName>
</protein>
<dbReference type="RefSeq" id="WP_109570670.1">
    <property type="nucleotide sequence ID" value="NZ_CP029463.1"/>
</dbReference>
<dbReference type="KEGG" id="fse:DI487_11595"/>
<dbReference type="OrthoDB" id="1143855at2"/>
<evidence type="ECO:0000259" key="1">
    <source>
        <dbReference type="Pfam" id="PF13648"/>
    </source>
</evidence>
<gene>
    <name evidence="2" type="ORF">DI487_11595</name>
</gene>